<evidence type="ECO:0000313" key="3">
    <source>
        <dbReference type="Proteomes" id="UP000729402"/>
    </source>
</evidence>
<dbReference type="AlphaFoldDB" id="A0A8J5SXX4"/>
<dbReference type="EMBL" id="JAAALK010000285">
    <property type="protein sequence ID" value="KAG8064344.1"/>
    <property type="molecule type" value="Genomic_DNA"/>
</dbReference>
<dbReference type="Proteomes" id="UP000729402">
    <property type="component" value="Unassembled WGS sequence"/>
</dbReference>
<feature type="region of interest" description="Disordered" evidence="1">
    <location>
        <begin position="66"/>
        <end position="89"/>
    </location>
</feature>
<evidence type="ECO:0000256" key="1">
    <source>
        <dbReference type="SAM" id="MobiDB-lite"/>
    </source>
</evidence>
<sequence length="135" mass="15002">MLPSYQSLSSCAWRHQEEADGGGGRQAWVGRGGGRVEAATRRRWRGVARQWSTGWRWHGEVEAVGQGDATAERKRRGARRRAVGKKRREASREGVGLWVWVAVVGVGPMRLLVGATQVWAFKRTQYNGLSASLSE</sequence>
<gene>
    <name evidence="2" type="ORF">GUJ93_ZPchr0004g38470</name>
</gene>
<feature type="region of interest" description="Disordered" evidence="1">
    <location>
        <begin position="16"/>
        <end position="37"/>
    </location>
</feature>
<feature type="compositionally biased region" description="Gly residues" evidence="1">
    <location>
        <begin position="21"/>
        <end position="35"/>
    </location>
</feature>
<feature type="compositionally biased region" description="Basic residues" evidence="1">
    <location>
        <begin position="73"/>
        <end position="89"/>
    </location>
</feature>
<accession>A0A8J5SXX4</accession>
<name>A0A8J5SXX4_ZIZPA</name>
<protein>
    <submittedName>
        <fullName evidence="2">Uncharacterized protein</fullName>
    </submittedName>
</protein>
<proteinExistence type="predicted"/>
<evidence type="ECO:0000313" key="2">
    <source>
        <dbReference type="EMBL" id="KAG8064344.1"/>
    </source>
</evidence>
<keyword evidence="3" id="KW-1185">Reference proteome</keyword>
<comment type="caution">
    <text evidence="2">The sequence shown here is derived from an EMBL/GenBank/DDBJ whole genome shotgun (WGS) entry which is preliminary data.</text>
</comment>
<reference evidence="2" key="1">
    <citation type="journal article" date="2021" name="bioRxiv">
        <title>Whole Genome Assembly and Annotation of Northern Wild Rice, Zizania palustris L., Supports a Whole Genome Duplication in the Zizania Genus.</title>
        <authorList>
            <person name="Haas M."/>
            <person name="Kono T."/>
            <person name="Macchietto M."/>
            <person name="Millas R."/>
            <person name="McGilp L."/>
            <person name="Shao M."/>
            <person name="Duquette J."/>
            <person name="Hirsch C.N."/>
            <person name="Kimball J."/>
        </authorList>
    </citation>
    <scope>NUCLEOTIDE SEQUENCE</scope>
    <source>
        <tissue evidence="2">Fresh leaf tissue</tissue>
    </source>
</reference>
<organism evidence="2 3">
    <name type="scientific">Zizania palustris</name>
    <name type="common">Northern wild rice</name>
    <dbReference type="NCBI Taxonomy" id="103762"/>
    <lineage>
        <taxon>Eukaryota</taxon>
        <taxon>Viridiplantae</taxon>
        <taxon>Streptophyta</taxon>
        <taxon>Embryophyta</taxon>
        <taxon>Tracheophyta</taxon>
        <taxon>Spermatophyta</taxon>
        <taxon>Magnoliopsida</taxon>
        <taxon>Liliopsida</taxon>
        <taxon>Poales</taxon>
        <taxon>Poaceae</taxon>
        <taxon>BOP clade</taxon>
        <taxon>Oryzoideae</taxon>
        <taxon>Oryzeae</taxon>
        <taxon>Zizaniinae</taxon>
        <taxon>Zizania</taxon>
    </lineage>
</organism>
<reference evidence="2" key="2">
    <citation type="submission" date="2021-02" db="EMBL/GenBank/DDBJ databases">
        <authorList>
            <person name="Kimball J.A."/>
            <person name="Haas M.W."/>
            <person name="Macchietto M."/>
            <person name="Kono T."/>
            <person name="Duquette J."/>
            <person name="Shao M."/>
        </authorList>
    </citation>
    <scope>NUCLEOTIDE SEQUENCE</scope>
    <source>
        <tissue evidence="2">Fresh leaf tissue</tissue>
    </source>
</reference>